<sequence length="228" mass="23388">MKFSVVSMISAFAAMAAAVTPADITQPPTGNPIAAPGLNELVPAGKPYTISWEPTTLGQVSILLLRGPSDNVVPIATIADSVENTGSFVWTPSTELEADVSHYGIQIIVEGTGQYQYSTQFGVENETPTEPEPEYPNQPPTEPEQPEYPVPPPVVTLTTSICPPTVAPTGVAPPTGAPQPTGGAYPTGTGVPPPVYPTATPPPFEGAAGRNVASFGGAVLALAAVLAF</sequence>
<proteinExistence type="predicted"/>
<name>A0A2B7XMM8_POLH7</name>
<evidence type="ECO:0000259" key="4">
    <source>
        <dbReference type="Pfam" id="PF10342"/>
    </source>
</evidence>
<feature type="chain" id="PRO_5012970816" description="Yeast cell wall synthesis Kre9/Knh1-like N-terminal domain-containing protein" evidence="3">
    <location>
        <begin position="19"/>
        <end position="228"/>
    </location>
</feature>
<dbReference type="Proteomes" id="UP000224634">
    <property type="component" value="Unassembled WGS sequence"/>
</dbReference>
<accession>A0A2B7XMM8</accession>
<evidence type="ECO:0000313" key="6">
    <source>
        <dbReference type="Proteomes" id="UP000224634"/>
    </source>
</evidence>
<dbReference type="InterPro" id="IPR018466">
    <property type="entry name" value="Kre9/Knh1-like_N"/>
</dbReference>
<dbReference type="AlphaFoldDB" id="A0A2B7XMM8"/>
<keyword evidence="1 3" id="KW-0732">Signal</keyword>
<feature type="compositionally biased region" description="Low complexity" evidence="2">
    <location>
        <begin position="167"/>
        <end position="190"/>
    </location>
</feature>
<dbReference type="STRING" id="1447883.A0A2B7XMM8"/>
<evidence type="ECO:0000313" key="5">
    <source>
        <dbReference type="EMBL" id="PGH10180.1"/>
    </source>
</evidence>
<organism evidence="5 6">
    <name type="scientific">Polytolypa hystricis (strain UAMH7299)</name>
    <dbReference type="NCBI Taxonomy" id="1447883"/>
    <lineage>
        <taxon>Eukaryota</taxon>
        <taxon>Fungi</taxon>
        <taxon>Dikarya</taxon>
        <taxon>Ascomycota</taxon>
        <taxon>Pezizomycotina</taxon>
        <taxon>Eurotiomycetes</taxon>
        <taxon>Eurotiomycetidae</taxon>
        <taxon>Onygenales</taxon>
        <taxon>Onygenales incertae sedis</taxon>
        <taxon>Polytolypa</taxon>
    </lineage>
</organism>
<keyword evidence="6" id="KW-1185">Reference proteome</keyword>
<evidence type="ECO:0000256" key="2">
    <source>
        <dbReference type="SAM" id="MobiDB-lite"/>
    </source>
</evidence>
<feature type="domain" description="Yeast cell wall synthesis Kre9/Knh1-like N-terminal" evidence="4">
    <location>
        <begin position="36"/>
        <end position="123"/>
    </location>
</feature>
<dbReference type="OrthoDB" id="4094614at2759"/>
<dbReference type="PANTHER" id="PTHR40633:SF1">
    <property type="entry name" value="GPI ANCHORED SERINE-THREONINE RICH PROTEIN (AFU_ORTHOLOGUE AFUA_1G03630)"/>
    <property type="match status" value="1"/>
</dbReference>
<feature type="compositionally biased region" description="Pro residues" evidence="2">
    <location>
        <begin position="134"/>
        <end position="154"/>
    </location>
</feature>
<comment type="caution">
    <text evidence="5">The sequence shown here is derived from an EMBL/GenBank/DDBJ whole genome shotgun (WGS) entry which is preliminary data.</text>
</comment>
<gene>
    <name evidence="5" type="ORF">AJ80_07539</name>
</gene>
<protein>
    <recommendedName>
        <fullName evidence="4">Yeast cell wall synthesis Kre9/Knh1-like N-terminal domain-containing protein</fullName>
    </recommendedName>
</protein>
<feature type="signal peptide" evidence="3">
    <location>
        <begin position="1"/>
        <end position="18"/>
    </location>
</feature>
<feature type="region of interest" description="Disordered" evidence="2">
    <location>
        <begin position="123"/>
        <end position="155"/>
    </location>
</feature>
<dbReference type="InterPro" id="IPR052982">
    <property type="entry name" value="SRP1/TIP1-like"/>
</dbReference>
<reference evidence="5 6" key="1">
    <citation type="submission" date="2017-10" db="EMBL/GenBank/DDBJ databases">
        <title>Comparative genomics in systemic dimorphic fungi from Ajellomycetaceae.</title>
        <authorList>
            <person name="Munoz J.F."/>
            <person name="Mcewen J.G."/>
            <person name="Clay O.K."/>
            <person name="Cuomo C.A."/>
        </authorList>
    </citation>
    <scope>NUCLEOTIDE SEQUENCE [LARGE SCALE GENOMIC DNA]</scope>
    <source>
        <strain evidence="5 6">UAMH7299</strain>
    </source>
</reference>
<dbReference type="Pfam" id="PF10342">
    <property type="entry name" value="Kre9_KNH"/>
    <property type="match status" value="1"/>
</dbReference>
<dbReference type="EMBL" id="PDNA01000148">
    <property type="protein sequence ID" value="PGH10180.1"/>
    <property type="molecule type" value="Genomic_DNA"/>
</dbReference>
<evidence type="ECO:0000256" key="3">
    <source>
        <dbReference type="SAM" id="SignalP"/>
    </source>
</evidence>
<dbReference type="PANTHER" id="PTHR40633">
    <property type="entry name" value="MATRIX PROTEIN, PUTATIVE (AFU_ORTHOLOGUE AFUA_8G05410)-RELATED"/>
    <property type="match status" value="1"/>
</dbReference>
<evidence type="ECO:0000256" key="1">
    <source>
        <dbReference type="ARBA" id="ARBA00022729"/>
    </source>
</evidence>
<feature type="region of interest" description="Disordered" evidence="2">
    <location>
        <begin position="167"/>
        <end position="193"/>
    </location>
</feature>